<dbReference type="InterPro" id="IPR036388">
    <property type="entry name" value="WH-like_DNA-bd_sf"/>
</dbReference>
<dbReference type="PANTHER" id="PTHR33164">
    <property type="entry name" value="TRANSCRIPTIONAL REGULATOR, MARR FAMILY"/>
    <property type="match status" value="1"/>
</dbReference>
<dbReference type="Pfam" id="PF12802">
    <property type="entry name" value="MarR_2"/>
    <property type="match status" value="1"/>
</dbReference>
<protein>
    <recommendedName>
        <fullName evidence="1">HTH marR-type domain-containing protein</fullName>
    </recommendedName>
</protein>
<dbReference type="EMBL" id="BAAAON010000001">
    <property type="protein sequence ID" value="GAA2174589.1"/>
    <property type="molecule type" value="Genomic_DNA"/>
</dbReference>
<dbReference type="SMART" id="SM00347">
    <property type="entry name" value="HTH_MARR"/>
    <property type="match status" value="1"/>
</dbReference>
<dbReference type="PANTHER" id="PTHR33164:SF43">
    <property type="entry name" value="HTH-TYPE TRANSCRIPTIONAL REPRESSOR YETL"/>
    <property type="match status" value="1"/>
</dbReference>
<gene>
    <name evidence="2" type="ORF">GCM10009784_13530</name>
</gene>
<dbReference type="Gene3D" id="1.10.10.10">
    <property type="entry name" value="Winged helix-like DNA-binding domain superfamily/Winged helix DNA-binding domain"/>
    <property type="match status" value="1"/>
</dbReference>
<reference evidence="2 3" key="1">
    <citation type="journal article" date="2019" name="Int. J. Syst. Evol. Microbiol.">
        <title>The Global Catalogue of Microorganisms (GCM) 10K type strain sequencing project: providing services to taxonomists for standard genome sequencing and annotation.</title>
        <authorList>
            <consortium name="The Broad Institute Genomics Platform"/>
            <consortium name="The Broad Institute Genome Sequencing Center for Infectious Disease"/>
            <person name="Wu L."/>
            <person name="Ma J."/>
        </authorList>
    </citation>
    <scope>NUCLEOTIDE SEQUENCE [LARGE SCALE GENOMIC DNA]</scope>
    <source>
        <strain evidence="2 3">JCM 14917</strain>
    </source>
</reference>
<comment type="caution">
    <text evidence="2">The sequence shown here is derived from an EMBL/GenBank/DDBJ whole genome shotgun (WGS) entry which is preliminary data.</text>
</comment>
<name>A0ABN3AU65_9MICC</name>
<feature type="domain" description="HTH marR-type" evidence="1">
    <location>
        <begin position="1"/>
        <end position="158"/>
    </location>
</feature>
<organism evidence="2 3">
    <name type="scientific">Arthrobacter parietis</name>
    <dbReference type="NCBI Taxonomy" id="271434"/>
    <lineage>
        <taxon>Bacteria</taxon>
        <taxon>Bacillati</taxon>
        <taxon>Actinomycetota</taxon>
        <taxon>Actinomycetes</taxon>
        <taxon>Micrococcales</taxon>
        <taxon>Micrococcaceae</taxon>
        <taxon>Arthrobacter</taxon>
    </lineage>
</organism>
<accession>A0ABN3AU65</accession>
<dbReference type="InterPro" id="IPR036390">
    <property type="entry name" value="WH_DNA-bd_sf"/>
</dbReference>
<sequence>MSTLPQAVPVTGGTLTDRLDPGISVLNALRDYRASETAMRRRTRSSTGMGETDFLALRYLLEAQHDHREVSPKELAVRLGISSASTTSLIDRLARTGHVRRKPHPSDRRALVLEASAEPDCDARRTMSNTHQRMMDVAQTLPPGDAAVVVDFLVRLREAVDGIDADQQG</sequence>
<dbReference type="RefSeq" id="WP_346027866.1">
    <property type="nucleotide sequence ID" value="NZ_BAAAON010000001.1"/>
</dbReference>
<dbReference type="PROSITE" id="PS50995">
    <property type="entry name" value="HTH_MARR_2"/>
    <property type="match status" value="1"/>
</dbReference>
<proteinExistence type="predicted"/>
<dbReference type="InterPro" id="IPR039422">
    <property type="entry name" value="MarR/SlyA-like"/>
</dbReference>
<dbReference type="SUPFAM" id="SSF46785">
    <property type="entry name" value="Winged helix' DNA-binding domain"/>
    <property type="match status" value="1"/>
</dbReference>
<evidence type="ECO:0000313" key="2">
    <source>
        <dbReference type="EMBL" id="GAA2174589.1"/>
    </source>
</evidence>
<dbReference type="Proteomes" id="UP001500974">
    <property type="component" value="Unassembled WGS sequence"/>
</dbReference>
<dbReference type="InterPro" id="IPR000835">
    <property type="entry name" value="HTH_MarR-typ"/>
</dbReference>
<evidence type="ECO:0000259" key="1">
    <source>
        <dbReference type="PROSITE" id="PS50995"/>
    </source>
</evidence>
<evidence type="ECO:0000313" key="3">
    <source>
        <dbReference type="Proteomes" id="UP001500974"/>
    </source>
</evidence>
<keyword evidence="3" id="KW-1185">Reference proteome</keyword>